<feature type="domain" description="Histidine kinase/HSP90-like ATPase" evidence="10">
    <location>
        <begin position="502"/>
        <end position="588"/>
    </location>
</feature>
<reference evidence="12 13" key="1">
    <citation type="journal article" date="2018" name="J. Microbiol.">
        <title>Leifsonia flava sp. nov., a novel actinobacterium isolated from the rhizosphere of Aquilegia viridiflora.</title>
        <authorList>
            <person name="Cai Y."/>
            <person name="Tao W.Z."/>
            <person name="Ma Y.J."/>
            <person name="Cheng J."/>
            <person name="Zhang M.Y."/>
            <person name="Zhang Y.X."/>
        </authorList>
    </citation>
    <scope>NUCLEOTIDE SEQUENCE [LARGE SCALE GENOMIC DNA]</scope>
    <source>
        <strain evidence="12 13">SYP-B2174</strain>
    </source>
</reference>
<feature type="transmembrane region" description="Helical" evidence="9">
    <location>
        <begin position="70"/>
        <end position="90"/>
    </location>
</feature>
<feature type="transmembrane region" description="Helical" evidence="9">
    <location>
        <begin position="127"/>
        <end position="147"/>
    </location>
</feature>
<keyword evidence="13" id="KW-1185">Reference proteome</keyword>
<dbReference type="GO" id="GO:0046983">
    <property type="term" value="F:protein dimerization activity"/>
    <property type="evidence" value="ECO:0007669"/>
    <property type="project" value="InterPro"/>
</dbReference>
<keyword evidence="9" id="KW-1133">Transmembrane helix</keyword>
<dbReference type="SUPFAM" id="SSF55874">
    <property type="entry name" value="ATPase domain of HSP90 chaperone/DNA topoisomerase II/histidine kinase"/>
    <property type="match status" value="1"/>
</dbReference>
<dbReference type="InterPro" id="IPR050482">
    <property type="entry name" value="Sensor_HK_TwoCompSys"/>
</dbReference>
<sequence length="597" mass="64036">MTPLRLRRLLLVALAAALIVAQEVIGFEAAALTQPWSLSGTIFHAFAGLSYAVCAWIAWETADSPIPARIMITIAFLWLPPAFIAAMWPYGALWPLLESVGLFWAVLQAGLVVVYPTGRFFGPVEKWLLAIGGVAVVIRMLAVLFLMPAPARYPDCACAPNAYAFAANEALYSAIDLGFRALGIALIIGIIVLVTVRWMRGTTPARNVAFVMPVALILWCAAVTYGTVSDITGGSSALFTYLGYLGTASIPISFVAGLVFIRSLRGRVSDLMVHTRDGVDRDYWQAVLAETLRDPALKVYWWEPQLDGYVDSRGTVMQGEPDRSRPRGRAIMPIDSQSGRLAVIDHDRALSENQELLDAVSTALTLSVDNGRLREELEQTLEEVRESRVRIIEAGIQARKKIERDLHDGSQQSLVSLALSLRMAITRASADGNDGLAADLEDALAQLSGSLKQLRELARGIHPSSLTLGGLGMAISELVARSPVPVQVDVDVPDHLPPLTETTLYFFIAECLTNVAKYAGASHCSIRLAADDDGLSVSVTDDGRGGADFSKGTGLMGLVDRIAALGGTVELSMGDGGRGTTVAARIPAAALVEQRVS</sequence>
<evidence type="ECO:0000256" key="8">
    <source>
        <dbReference type="ARBA" id="ARBA00023012"/>
    </source>
</evidence>
<dbReference type="EC" id="2.7.13.3" evidence="2"/>
<keyword evidence="3" id="KW-0597">Phosphoprotein</keyword>
<comment type="caution">
    <text evidence="12">The sequence shown here is derived from an EMBL/GenBank/DDBJ whole genome shotgun (WGS) entry which is preliminary data.</text>
</comment>
<evidence type="ECO:0000313" key="12">
    <source>
        <dbReference type="EMBL" id="TFW00022.1"/>
    </source>
</evidence>
<dbReference type="InterPro" id="IPR036890">
    <property type="entry name" value="HATPase_C_sf"/>
</dbReference>
<feature type="transmembrane region" description="Helical" evidence="9">
    <location>
        <begin position="177"/>
        <end position="196"/>
    </location>
</feature>
<evidence type="ECO:0000256" key="6">
    <source>
        <dbReference type="ARBA" id="ARBA00022777"/>
    </source>
</evidence>
<dbReference type="Gene3D" id="3.30.565.10">
    <property type="entry name" value="Histidine kinase-like ATPase, C-terminal domain"/>
    <property type="match status" value="1"/>
</dbReference>
<feature type="transmembrane region" description="Helical" evidence="9">
    <location>
        <begin position="208"/>
        <end position="226"/>
    </location>
</feature>
<dbReference type="PANTHER" id="PTHR24421">
    <property type="entry name" value="NITRATE/NITRITE SENSOR PROTEIN NARX-RELATED"/>
    <property type="match status" value="1"/>
</dbReference>
<dbReference type="EMBL" id="SPQZ01000001">
    <property type="protein sequence ID" value="TFW00022.1"/>
    <property type="molecule type" value="Genomic_DNA"/>
</dbReference>
<dbReference type="Gene3D" id="1.20.5.1930">
    <property type="match status" value="1"/>
</dbReference>
<accession>A0A4Y9R5X3</accession>
<feature type="transmembrane region" description="Helical" evidence="9">
    <location>
        <begin position="96"/>
        <end position="115"/>
    </location>
</feature>
<dbReference type="GO" id="GO:0016020">
    <property type="term" value="C:membrane"/>
    <property type="evidence" value="ECO:0007669"/>
    <property type="project" value="InterPro"/>
</dbReference>
<dbReference type="InterPro" id="IPR011712">
    <property type="entry name" value="Sig_transdc_His_kin_sub3_dim/P"/>
</dbReference>
<dbReference type="RefSeq" id="WP_135118900.1">
    <property type="nucleotide sequence ID" value="NZ_SPQZ01000001.1"/>
</dbReference>
<evidence type="ECO:0000256" key="7">
    <source>
        <dbReference type="ARBA" id="ARBA00022840"/>
    </source>
</evidence>
<dbReference type="GO" id="GO:0005524">
    <property type="term" value="F:ATP binding"/>
    <property type="evidence" value="ECO:0007669"/>
    <property type="project" value="UniProtKB-KW"/>
</dbReference>
<name>A0A4Y9R5X3_9MICO</name>
<dbReference type="InterPro" id="IPR003594">
    <property type="entry name" value="HATPase_dom"/>
</dbReference>
<dbReference type="CDD" id="cd16917">
    <property type="entry name" value="HATPase_UhpB-NarQ-NarX-like"/>
    <property type="match status" value="1"/>
</dbReference>
<organism evidence="12 13">
    <name type="scientific">Orlajensenia leifsoniae</name>
    <dbReference type="NCBI Taxonomy" id="2561933"/>
    <lineage>
        <taxon>Bacteria</taxon>
        <taxon>Bacillati</taxon>
        <taxon>Actinomycetota</taxon>
        <taxon>Actinomycetes</taxon>
        <taxon>Micrococcales</taxon>
        <taxon>Microbacteriaceae</taxon>
        <taxon>Orlajensenia</taxon>
    </lineage>
</organism>
<evidence type="ECO:0000256" key="5">
    <source>
        <dbReference type="ARBA" id="ARBA00022741"/>
    </source>
</evidence>
<dbReference type="Proteomes" id="UP000298127">
    <property type="component" value="Unassembled WGS sequence"/>
</dbReference>
<dbReference type="Pfam" id="PF07730">
    <property type="entry name" value="HisKA_3"/>
    <property type="match status" value="1"/>
</dbReference>
<feature type="transmembrane region" description="Helical" evidence="9">
    <location>
        <begin position="36"/>
        <end position="58"/>
    </location>
</feature>
<keyword evidence="7" id="KW-0067">ATP-binding</keyword>
<dbReference type="PANTHER" id="PTHR24421:SF10">
    <property type="entry name" value="NITRATE_NITRITE SENSOR PROTEIN NARQ"/>
    <property type="match status" value="1"/>
</dbReference>
<comment type="catalytic activity">
    <reaction evidence="1">
        <text>ATP + protein L-histidine = ADP + protein N-phospho-L-histidine.</text>
        <dbReference type="EC" id="2.7.13.3"/>
    </reaction>
</comment>
<evidence type="ECO:0000256" key="3">
    <source>
        <dbReference type="ARBA" id="ARBA00022553"/>
    </source>
</evidence>
<keyword evidence="9" id="KW-0812">Transmembrane</keyword>
<dbReference type="AlphaFoldDB" id="A0A4Y9R5X3"/>
<evidence type="ECO:0000259" key="11">
    <source>
        <dbReference type="Pfam" id="PF07730"/>
    </source>
</evidence>
<proteinExistence type="predicted"/>
<evidence type="ECO:0000313" key="13">
    <source>
        <dbReference type="Proteomes" id="UP000298127"/>
    </source>
</evidence>
<evidence type="ECO:0000256" key="4">
    <source>
        <dbReference type="ARBA" id="ARBA00022679"/>
    </source>
</evidence>
<gene>
    <name evidence="12" type="ORF">E4M00_02165</name>
</gene>
<keyword evidence="4" id="KW-0808">Transferase</keyword>
<protein>
    <recommendedName>
        <fullName evidence="2">histidine kinase</fullName>
        <ecNumber evidence="2">2.7.13.3</ecNumber>
    </recommendedName>
</protein>
<dbReference type="Pfam" id="PF02518">
    <property type="entry name" value="HATPase_c"/>
    <property type="match status" value="1"/>
</dbReference>
<evidence type="ECO:0000256" key="1">
    <source>
        <dbReference type="ARBA" id="ARBA00000085"/>
    </source>
</evidence>
<keyword evidence="6" id="KW-0418">Kinase</keyword>
<evidence type="ECO:0000259" key="10">
    <source>
        <dbReference type="Pfam" id="PF02518"/>
    </source>
</evidence>
<keyword evidence="5" id="KW-0547">Nucleotide-binding</keyword>
<evidence type="ECO:0000256" key="9">
    <source>
        <dbReference type="SAM" id="Phobius"/>
    </source>
</evidence>
<dbReference type="GO" id="GO:0000155">
    <property type="term" value="F:phosphorelay sensor kinase activity"/>
    <property type="evidence" value="ECO:0007669"/>
    <property type="project" value="InterPro"/>
</dbReference>
<evidence type="ECO:0000256" key="2">
    <source>
        <dbReference type="ARBA" id="ARBA00012438"/>
    </source>
</evidence>
<keyword evidence="8" id="KW-0902">Two-component regulatory system</keyword>
<feature type="domain" description="Signal transduction histidine kinase subgroup 3 dimerisation and phosphoacceptor" evidence="11">
    <location>
        <begin position="399"/>
        <end position="465"/>
    </location>
</feature>
<keyword evidence="9" id="KW-0472">Membrane</keyword>
<feature type="transmembrane region" description="Helical" evidence="9">
    <location>
        <begin position="238"/>
        <end position="261"/>
    </location>
</feature>